<evidence type="ECO:0000313" key="2">
    <source>
        <dbReference type="Proteomes" id="UP000027586"/>
    </source>
</evidence>
<name>A0A068SCZ8_9FUNG</name>
<dbReference type="AlphaFoldDB" id="A0A068SCZ8"/>
<proteinExistence type="predicted"/>
<comment type="caution">
    <text evidence="1">The sequence shown here is derived from an EMBL/GenBank/DDBJ whole genome shotgun (WGS) entry which is preliminary data.</text>
</comment>
<dbReference type="Proteomes" id="UP000027586">
    <property type="component" value="Unassembled WGS sequence"/>
</dbReference>
<dbReference type="OrthoDB" id="10524346at2759"/>
<keyword evidence="2" id="KW-1185">Reference proteome</keyword>
<reference evidence="1" key="1">
    <citation type="submission" date="2013-08" db="EMBL/GenBank/DDBJ databases">
        <title>Gene expansion shapes genome architecture in the human pathogen Lichtheimia corymbifera: an evolutionary genomics analysis in the ancient terrestrial Mucorales (Mucoromycotina).</title>
        <authorList>
            <person name="Schwartze V.U."/>
            <person name="Winter S."/>
            <person name="Shelest E."/>
            <person name="Marcet-Houben M."/>
            <person name="Horn F."/>
            <person name="Wehner S."/>
            <person name="Hoffmann K."/>
            <person name="Riege K."/>
            <person name="Sammeth M."/>
            <person name="Nowrousian M."/>
            <person name="Valiante V."/>
            <person name="Linde J."/>
            <person name="Jacobsen I.D."/>
            <person name="Marz M."/>
            <person name="Brakhage A.A."/>
            <person name="Gabaldon T."/>
            <person name="Bocker S."/>
            <person name="Voigt K."/>
        </authorList>
    </citation>
    <scope>NUCLEOTIDE SEQUENCE [LARGE SCALE GENOMIC DNA]</scope>
    <source>
        <strain evidence="1">FSU 9682</strain>
    </source>
</reference>
<evidence type="ECO:0000313" key="1">
    <source>
        <dbReference type="EMBL" id="CDH60263.1"/>
    </source>
</evidence>
<sequence length="83" mass="9575">MKRGIFNRTKLRRRGEAHLGCKFHDRRGRSQIHPMSPPAKLDRGVDLLNFFKLLATLRKLGLATTIVKLPQYMLSTQLSNFVL</sequence>
<organism evidence="1 2">
    <name type="scientific">Lichtheimia corymbifera JMRC:FSU:9682</name>
    <dbReference type="NCBI Taxonomy" id="1263082"/>
    <lineage>
        <taxon>Eukaryota</taxon>
        <taxon>Fungi</taxon>
        <taxon>Fungi incertae sedis</taxon>
        <taxon>Mucoromycota</taxon>
        <taxon>Mucoromycotina</taxon>
        <taxon>Mucoromycetes</taxon>
        <taxon>Mucorales</taxon>
        <taxon>Lichtheimiaceae</taxon>
        <taxon>Lichtheimia</taxon>
    </lineage>
</organism>
<dbReference type="EMBL" id="CBTN010000086">
    <property type="protein sequence ID" value="CDH60263.1"/>
    <property type="molecule type" value="Genomic_DNA"/>
</dbReference>
<protein>
    <submittedName>
        <fullName evidence="1">Uncharacterized protein</fullName>
    </submittedName>
</protein>
<accession>A0A068SCZ8</accession>
<gene>
    <name evidence="1" type="ORF">LCOR_11050.1</name>
</gene>
<dbReference type="VEuPathDB" id="FungiDB:LCOR_11050.1"/>